<evidence type="ECO:0008006" key="4">
    <source>
        <dbReference type="Google" id="ProtNLM"/>
    </source>
</evidence>
<organism evidence="2 3">
    <name type="scientific">Butyricimonas virosa</name>
    <dbReference type="NCBI Taxonomy" id="544645"/>
    <lineage>
        <taxon>Bacteria</taxon>
        <taxon>Pseudomonadati</taxon>
        <taxon>Bacteroidota</taxon>
        <taxon>Bacteroidia</taxon>
        <taxon>Bacteroidales</taxon>
        <taxon>Odoribacteraceae</taxon>
        <taxon>Butyricimonas</taxon>
    </lineage>
</organism>
<keyword evidence="1" id="KW-0812">Transmembrane</keyword>
<comment type="caution">
    <text evidence="2">The sequence shown here is derived from an EMBL/GenBank/DDBJ whole genome shotgun (WGS) entry which is preliminary data.</text>
</comment>
<dbReference type="STRING" id="1121130.GCA_000519105_01694"/>
<dbReference type="Gene3D" id="2.60.40.1120">
    <property type="entry name" value="Carboxypeptidase-like, regulatory domain"/>
    <property type="match status" value="1"/>
</dbReference>
<keyword evidence="1" id="KW-0472">Membrane</keyword>
<dbReference type="Pfam" id="PF13715">
    <property type="entry name" value="CarbopepD_reg_2"/>
    <property type="match status" value="1"/>
</dbReference>
<name>A0A412X0C0_9BACT</name>
<reference evidence="2 3" key="1">
    <citation type="submission" date="2018-08" db="EMBL/GenBank/DDBJ databases">
        <title>A genome reference for cultivated species of the human gut microbiota.</title>
        <authorList>
            <person name="Zou Y."/>
            <person name="Xue W."/>
            <person name="Luo G."/>
        </authorList>
    </citation>
    <scope>NUCLEOTIDE SEQUENCE [LARGE SCALE GENOMIC DNA]</scope>
    <source>
        <strain evidence="2 3">AF14-49</strain>
    </source>
</reference>
<sequence length="424" mass="47380">MKRIDDIKEYLYGNRKGKAANRMEREALSDPFLYEALEGLTSTPGDPIDGLIRLERQLNERARSSRKQKRVWMYVAASLAVLLACGTWWFTRQEKTFDVPMMTIAQLSDSVKTKEKERLTLESEKAIDLSDETDSLTVRSNDKRQLPHSADKVVRRKDTVREMVMEELADQEISLASVQMEDTSRLTTQKMKVINNHVSGTITDGKGNPLPGVTVILSGSTIGGVSDGNGHFSLELPASEGVLAFSFVGMKSRNVLVKAGDKLQVKMEEDTEGMDEVVVTGYGVAKKREVEMSNVKIRGTSTVSGQPNVLLDTLVSKDDISHFNQYMKKALRYPKADLDSNKMGTVTLSFELNRKKVPSRIRIEDGFSKESNKEVIRLLAEGPKWENTPSGRRIQVHIHFTIGKNGESHKAILIVLPSGVKRKP</sequence>
<proteinExistence type="predicted"/>
<dbReference type="RefSeq" id="WP_118260542.1">
    <property type="nucleotide sequence ID" value="NZ_CALBWO010000019.1"/>
</dbReference>
<evidence type="ECO:0000313" key="2">
    <source>
        <dbReference type="EMBL" id="RGV33624.1"/>
    </source>
</evidence>
<evidence type="ECO:0000256" key="1">
    <source>
        <dbReference type="SAM" id="Phobius"/>
    </source>
</evidence>
<dbReference type="EMBL" id="QRZA01000012">
    <property type="protein sequence ID" value="RGV33624.1"/>
    <property type="molecule type" value="Genomic_DNA"/>
</dbReference>
<dbReference type="Proteomes" id="UP000283589">
    <property type="component" value="Unassembled WGS sequence"/>
</dbReference>
<protein>
    <recommendedName>
        <fullName evidence="4">TonB family protein</fullName>
    </recommendedName>
</protein>
<dbReference type="InterPro" id="IPR008969">
    <property type="entry name" value="CarboxyPept-like_regulatory"/>
</dbReference>
<keyword evidence="1" id="KW-1133">Transmembrane helix</keyword>
<dbReference type="SUPFAM" id="SSF49464">
    <property type="entry name" value="Carboxypeptidase regulatory domain-like"/>
    <property type="match status" value="1"/>
</dbReference>
<accession>A0A412X0C0</accession>
<feature type="transmembrane region" description="Helical" evidence="1">
    <location>
        <begin position="71"/>
        <end position="90"/>
    </location>
</feature>
<gene>
    <name evidence="2" type="ORF">DWW18_10705</name>
</gene>
<evidence type="ECO:0000313" key="3">
    <source>
        <dbReference type="Proteomes" id="UP000283589"/>
    </source>
</evidence>
<dbReference type="AlphaFoldDB" id="A0A412X0C0"/>